<dbReference type="AlphaFoldDB" id="A0A3G9K411"/>
<dbReference type="EMBL" id="AP019314">
    <property type="protein sequence ID" value="BBH42639.1"/>
    <property type="molecule type" value="Genomic_DNA"/>
</dbReference>
<proteinExistence type="predicted"/>
<evidence type="ECO:0000313" key="2">
    <source>
        <dbReference type="Proteomes" id="UP000278152"/>
    </source>
</evidence>
<name>A0A3G9K411_MICVR</name>
<evidence type="ECO:0000313" key="1">
    <source>
        <dbReference type="EMBL" id="BBH42639.1"/>
    </source>
</evidence>
<organism evidence="1 2">
    <name type="scientific">Microcystis viridis NIES-102</name>
    <dbReference type="NCBI Taxonomy" id="213615"/>
    <lineage>
        <taxon>Bacteria</taxon>
        <taxon>Bacillati</taxon>
        <taxon>Cyanobacteriota</taxon>
        <taxon>Cyanophyceae</taxon>
        <taxon>Oscillatoriophycideae</taxon>
        <taxon>Chroococcales</taxon>
        <taxon>Microcystaceae</taxon>
        <taxon>Microcystis</taxon>
    </lineage>
</organism>
<dbReference type="KEGG" id="mvz:myaer102_52990"/>
<protein>
    <submittedName>
        <fullName evidence="1">Uncharacterized protein</fullName>
    </submittedName>
</protein>
<accession>A0A3G9K411</accession>
<sequence length="106" mass="11984">MVFSPETSYNGKKVKFEKFWALLNQNMNANCAGSRAKVSLGLGFKNPRQEDSYLKSATPGFHGYFLGVGDLSFYQELAEYRCKSCYQRVLGFFDQKVAETKVGKSK</sequence>
<gene>
    <name evidence="1" type="ORF">myaer102_52990</name>
</gene>
<reference evidence="1 2" key="1">
    <citation type="submission" date="2018-11" db="EMBL/GenBank/DDBJ databases">
        <title>Complete genome sequence of Microcystis aeruginosa NIES-102.</title>
        <authorList>
            <person name="Yamaguchi H."/>
            <person name="Suzuki S."/>
            <person name="Kawachi M."/>
        </authorList>
    </citation>
    <scope>NUCLEOTIDE SEQUENCE [LARGE SCALE GENOMIC DNA]</scope>
    <source>
        <strain evidence="1 2">NIES-102</strain>
    </source>
</reference>
<dbReference type="Proteomes" id="UP000278152">
    <property type="component" value="Chromosome"/>
</dbReference>